<evidence type="ECO:0000313" key="1">
    <source>
        <dbReference type="EMBL" id="CAB4121562.1"/>
    </source>
</evidence>
<reference evidence="1" key="1">
    <citation type="submission" date="2020-04" db="EMBL/GenBank/DDBJ databases">
        <authorList>
            <person name="Chiriac C."/>
            <person name="Salcher M."/>
            <person name="Ghai R."/>
            <person name="Kavagutti S V."/>
        </authorList>
    </citation>
    <scope>NUCLEOTIDE SEQUENCE</scope>
</reference>
<evidence type="ECO:0008006" key="2">
    <source>
        <dbReference type="Google" id="ProtNLM"/>
    </source>
</evidence>
<organism evidence="1">
    <name type="scientific">uncultured Caudovirales phage</name>
    <dbReference type="NCBI Taxonomy" id="2100421"/>
    <lineage>
        <taxon>Viruses</taxon>
        <taxon>Duplodnaviria</taxon>
        <taxon>Heunggongvirae</taxon>
        <taxon>Uroviricota</taxon>
        <taxon>Caudoviricetes</taxon>
        <taxon>Peduoviridae</taxon>
        <taxon>Maltschvirus</taxon>
        <taxon>Maltschvirus maltsch</taxon>
    </lineage>
</organism>
<sequence length="224" mass="25124">MLVCATGAPGQQRKAGRGSLPPPFVMFYTYIHFKSDTHEPFYIGKGQGNRYLVKTKRNNYWNNVVCKHGFTSEILCRWNTEQEALEHEKFLIQCFKDVGADLVNLTDGGEGTSGWIPSDSWRAKKSASQKANFVNPMFNQASAEKRKNTITGRTLSESHKANIGLGSVGNKSRLGLKNTIESNLKRSDNLRGNKHCLGIVQKPESNKKRSESLKAYWALKKSLI</sequence>
<name>A0A6J5KKB7_9CAUD</name>
<proteinExistence type="predicted"/>
<dbReference type="EMBL" id="LR796150">
    <property type="protein sequence ID" value="CAB4121562.1"/>
    <property type="molecule type" value="Genomic_DNA"/>
</dbReference>
<protein>
    <recommendedName>
        <fullName evidence="2">GIY-YIG domain-containing protein</fullName>
    </recommendedName>
</protein>
<gene>
    <name evidence="1" type="ORF">UFOVP15_31</name>
</gene>
<accession>A0A6J5KKB7</accession>